<evidence type="ECO:0000313" key="1">
    <source>
        <dbReference type="EMBL" id="LAB24209.1"/>
    </source>
</evidence>
<organism evidence="1">
    <name type="scientific">Micrurus spixii</name>
    <name type="common">Amazon coral snake</name>
    <dbReference type="NCBI Taxonomy" id="129469"/>
    <lineage>
        <taxon>Eukaryota</taxon>
        <taxon>Metazoa</taxon>
        <taxon>Chordata</taxon>
        <taxon>Craniata</taxon>
        <taxon>Vertebrata</taxon>
        <taxon>Euteleostomi</taxon>
        <taxon>Lepidosauria</taxon>
        <taxon>Squamata</taxon>
        <taxon>Bifurcata</taxon>
        <taxon>Unidentata</taxon>
        <taxon>Episquamata</taxon>
        <taxon>Toxicofera</taxon>
        <taxon>Serpentes</taxon>
        <taxon>Colubroidea</taxon>
        <taxon>Elapidae</taxon>
        <taxon>Elapinae</taxon>
        <taxon>Micrurus</taxon>
    </lineage>
</organism>
<protein>
    <submittedName>
        <fullName evidence="1">Uncharacterized protein</fullName>
    </submittedName>
</protein>
<dbReference type="AlphaFoldDB" id="A0A2D4LTN9"/>
<proteinExistence type="predicted"/>
<sequence length="151" mass="17275">MVVLLTYSTYIHIYSLTQIYLNTSRWGIFIASAVDIKSQVPKRRPNKRKKCKQLEIRATTCLKPHSFFYTIWAGNSEQFPEMNTKLGSGKIQHGNLCGIKSIIDWREGREASVQLPFLLKKFAPVESAGCHISEKRVEAHWVVLGCKHLVN</sequence>
<accession>A0A2D4LTN9</accession>
<reference evidence="1" key="1">
    <citation type="submission" date="2017-07" db="EMBL/GenBank/DDBJ databases">
        <authorList>
            <person name="Mikheyev A."/>
            <person name="Grau M."/>
        </authorList>
    </citation>
    <scope>NUCLEOTIDE SEQUENCE</scope>
    <source>
        <tissue evidence="1">Venom_gland</tissue>
    </source>
</reference>
<reference evidence="1" key="2">
    <citation type="submission" date="2017-11" db="EMBL/GenBank/DDBJ databases">
        <title>Coralsnake Venomics: Analyses of Venom Gland Transcriptomes and Proteomes of Six Brazilian Taxa.</title>
        <authorList>
            <person name="Aird S.D."/>
            <person name="Jorge da Silva N."/>
            <person name="Qiu L."/>
            <person name="Villar-Briones A."/>
            <person name="Aparecida-Saddi V."/>
            <person name="Campos-Telles M.P."/>
            <person name="Grau M."/>
            <person name="Mikheyev A.S."/>
        </authorList>
    </citation>
    <scope>NUCLEOTIDE SEQUENCE</scope>
    <source>
        <tissue evidence="1">Venom_gland</tissue>
    </source>
</reference>
<dbReference type="EMBL" id="IACM01050976">
    <property type="protein sequence ID" value="LAB24209.1"/>
    <property type="molecule type" value="Transcribed_RNA"/>
</dbReference>
<name>A0A2D4LTN9_9SAUR</name>